<keyword evidence="2" id="KW-0238">DNA-binding</keyword>
<feature type="transmembrane region" description="Helical" evidence="1">
    <location>
        <begin position="325"/>
        <end position="344"/>
    </location>
</feature>
<dbReference type="EMBL" id="BAAFSV010000002">
    <property type="protein sequence ID" value="GAB1312804.1"/>
    <property type="molecule type" value="Genomic_DNA"/>
</dbReference>
<keyword evidence="1" id="KW-1133">Transmembrane helix</keyword>
<keyword evidence="1" id="KW-0812">Transmembrane</keyword>
<proteinExistence type="predicted"/>
<dbReference type="RefSeq" id="XP_070914537.1">
    <property type="nucleotide sequence ID" value="XM_071058436.1"/>
</dbReference>
<dbReference type="GeneID" id="98173759"/>
<organism evidence="2 3">
    <name type="scientific">Madurella fahalii</name>
    <dbReference type="NCBI Taxonomy" id="1157608"/>
    <lineage>
        <taxon>Eukaryota</taxon>
        <taxon>Fungi</taxon>
        <taxon>Dikarya</taxon>
        <taxon>Ascomycota</taxon>
        <taxon>Pezizomycotina</taxon>
        <taxon>Sordariomycetes</taxon>
        <taxon>Sordariomycetidae</taxon>
        <taxon>Sordariales</taxon>
        <taxon>Sordariales incertae sedis</taxon>
        <taxon>Madurella</taxon>
    </lineage>
</organism>
<name>A0ABQ0G506_9PEZI</name>
<dbReference type="GO" id="GO:0003677">
    <property type="term" value="F:DNA binding"/>
    <property type="evidence" value="ECO:0007669"/>
    <property type="project" value="UniProtKB-KW"/>
</dbReference>
<keyword evidence="2" id="KW-0371">Homeobox</keyword>
<evidence type="ECO:0000256" key="1">
    <source>
        <dbReference type="SAM" id="Phobius"/>
    </source>
</evidence>
<evidence type="ECO:0000313" key="3">
    <source>
        <dbReference type="Proteomes" id="UP001628179"/>
    </source>
</evidence>
<protein>
    <submittedName>
        <fullName evidence="2">Homeobox domain-containing protein</fullName>
    </submittedName>
</protein>
<evidence type="ECO:0000313" key="2">
    <source>
        <dbReference type="EMBL" id="GAB1312804.1"/>
    </source>
</evidence>
<comment type="caution">
    <text evidence="2">The sequence shown here is derived from an EMBL/GenBank/DDBJ whole genome shotgun (WGS) entry which is preliminary data.</text>
</comment>
<gene>
    <name evidence="2" type="ORF">MFIFM68171_03014</name>
</gene>
<sequence>MAPLPARNSTVVMSQLDDICSPVHLATQIRIATAFWGASIQTDYTPTSLQPYFEYYTQQCKIMYHSFGTKLPFSRHEGIIQLAQDIKCGLTRQEVVQNLEARCPGIIPNAWVDVTETLNGAVDLAARLLLMVDVGKPASDRIWTRRAFRRWEESTIYDFTSNIFPVQRSNRHDGIQLDTDFNARNLDAIGGLKVELTNNLLDHLEVVDIEGETTIMIFHHASFLKNQKHPYFPAGFVEETLQTLALLFPQNRWYKDTRTWYYKHLAPVTPDLDASVLTCGPLTMTNIDAYQFWHDRLVRLKLLFDQAKPRTLRQWWNDRREGTQWYALWVAVGFTIFFGIVQSIEGALQVYKAYHPTGGQSG</sequence>
<keyword evidence="3" id="KW-1185">Reference proteome</keyword>
<reference evidence="2 3" key="1">
    <citation type="submission" date="2024-09" db="EMBL/GenBank/DDBJ databases">
        <title>Itraconazole resistance in Madurella fahalii resulting from another homologue of gene encoding cytochrome P450 14-alpha sterol demethylase (CYP51).</title>
        <authorList>
            <person name="Yoshioka I."/>
            <person name="Fahal A.H."/>
            <person name="Kaneko S."/>
            <person name="Yaguchi T."/>
        </authorList>
    </citation>
    <scope>NUCLEOTIDE SEQUENCE [LARGE SCALE GENOMIC DNA]</scope>
    <source>
        <strain evidence="2 3">IFM 68171</strain>
    </source>
</reference>
<keyword evidence="1" id="KW-0472">Membrane</keyword>
<accession>A0ABQ0G506</accession>
<dbReference type="Proteomes" id="UP001628179">
    <property type="component" value="Unassembled WGS sequence"/>
</dbReference>